<dbReference type="Proteomes" id="UP000026739">
    <property type="component" value="Unassembled WGS sequence"/>
</dbReference>
<sequence length="254" mass="27409">MSHRLQGKVCIITGTGGSMGRAAALMFAQQGAKVVGCDIYHEAAQETVDAVKSMGGEMVSLNNCDLTDPANCTRLVELAVSEYWRVDVLFNNAAMAYFGWIDQISDDDWHRTIDQELNLVFHLVRAAWPELIKSPGASIINTASVSAWSTYRMLPGIAHSAAKGAVLSMTRQLALEGRVHGLRANSISPGLIESKQTIPLLQDPEWAETMVGKVMLGRLGKPEEVAATALFLASDESSFITGTDIRVDGGTTAW</sequence>
<dbReference type="GO" id="GO:0016616">
    <property type="term" value="F:oxidoreductase activity, acting on the CH-OH group of donors, NAD or NADP as acceptor"/>
    <property type="evidence" value="ECO:0007669"/>
    <property type="project" value="TreeGrafter"/>
</dbReference>
<name>A0A059L3Q9_9PSED</name>
<evidence type="ECO:0000256" key="1">
    <source>
        <dbReference type="ARBA" id="ARBA00006484"/>
    </source>
</evidence>
<dbReference type="EMBL" id="AZQQ01000074">
    <property type="protein sequence ID" value="KDD68958.1"/>
    <property type="molecule type" value="Genomic_DNA"/>
</dbReference>
<gene>
    <name evidence="2" type="ORF">V466_11060</name>
</gene>
<evidence type="ECO:0000313" key="2">
    <source>
        <dbReference type="EMBL" id="KDD68958.1"/>
    </source>
</evidence>
<dbReference type="InterPro" id="IPR036291">
    <property type="entry name" value="NAD(P)-bd_dom_sf"/>
</dbReference>
<evidence type="ECO:0000313" key="3">
    <source>
        <dbReference type="Proteomes" id="UP000026739"/>
    </source>
</evidence>
<accession>A0A059L3Q9</accession>
<comment type="caution">
    <text evidence="2">The sequence shown here is derived from an EMBL/GenBank/DDBJ whole genome shotgun (WGS) entry which is preliminary data.</text>
</comment>
<proteinExistence type="inferred from homology"/>
<dbReference type="Gene3D" id="3.40.50.720">
    <property type="entry name" value="NAD(P)-binding Rossmann-like Domain"/>
    <property type="match status" value="1"/>
</dbReference>
<dbReference type="RefSeq" id="WP_033056538.1">
    <property type="nucleotide sequence ID" value="NZ_AZQQ01000074.1"/>
</dbReference>
<dbReference type="PANTHER" id="PTHR42760">
    <property type="entry name" value="SHORT-CHAIN DEHYDROGENASES/REDUCTASES FAMILY MEMBER"/>
    <property type="match status" value="1"/>
</dbReference>
<dbReference type="CDD" id="cd05233">
    <property type="entry name" value="SDR_c"/>
    <property type="match status" value="1"/>
</dbReference>
<dbReference type="eggNOG" id="COG1028">
    <property type="taxonomic scope" value="Bacteria"/>
</dbReference>
<dbReference type="Pfam" id="PF13561">
    <property type="entry name" value="adh_short_C2"/>
    <property type="match status" value="1"/>
</dbReference>
<dbReference type="PRINTS" id="PR00081">
    <property type="entry name" value="GDHRDH"/>
</dbReference>
<dbReference type="AlphaFoldDB" id="A0A059L3Q9"/>
<dbReference type="SUPFAM" id="SSF51735">
    <property type="entry name" value="NAD(P)-binding Rossmann-fold domains"/>
    <property type="match status" value="1"/>
</dbReference>
<comment type="similarity">
    <text evidence="1">Belongs to the short-chain dehydrogenases/reductases (SDR) family.</text>
</comment>
<dbReference type="FunFam" id="3.40.50.720:FF:000084">
    <property type="entry name" value="Short-chain dehydrogenase reductase"/>
    <property type="match status" value="1"/>
</dbReference>
<protein>
    <submittedName>
        <fullName evidence="2">Oxidoreductase</fullName>
    </submittedName>
</protein>
<dbReference type="PRINTS" id="PR00080">
    <property type="entry name" value="SDRFAMILY"/>
</dbReference>
<dbReference type="InterPro" id="IPR002347">
    <property type="entry name" value="SDR_fam"/>
</dbReference>
<organism evidence="2 3">
    <name type="scientific">Pseudomonas mandelii PD30</name>
    <dbReference type="NCBI Taxonomy" id="1419583"/>
    <lineage>
        <taxon>Bacteria</taxon>
        <taxon>Pseudomonadati</taxon>
        <taxon>Pseudomonadota</taxon>
        <taxon>Gammaproteobacteria</taxon>
        <taxon>Pseudomonadales</taxon>
        <taxon>Pseudomonadaceae</taxon>
        <taxon>Pseudomonas</taxon>
    </lineage>
</organism>
<reference evidence="2 3" key="1">
    <citation type="submission" date="2013-12" db="EMBL/GenBank/DDBJ databases">
        <authorList>
            <person name="Formusa P.A."/>
            <person name="Habash M."/>
            <person name="Lee H."/>
            <person name="Trevors J.T."/>
        </authorList>
    </citation>
    <scope>NUCLEOTIDE SEQUENCE [LARGE SCALE GENOMIC DNA]</scope>
    <source>
        <strain evidence="2 3">PD30</strain>
    </source>
</reference>